<evidence type="ECO:0000313" key="2">
    <source>
        <dbReference type="Proteomes" id="UP000321196"/>
    </source>
</evidence>
<reference evidence="1 2" key="1">
    <citation type="submission" date="2019-08" db="EMBL/GenBank/DDBJ databases">
        <authorList>
            <person name="Dong K."/>
        </authorList>
    </citation>
    <scope>NUCLEOTIDE SEQUENCE [LARGE SCALE GENOMIC DNA]</scope>
    <source>
        <strain evidence="1 2">M4-8</strain>
    </source>
</reference>
<dbReference type="OrthoDB" id="5193525at2"/>
<protein>
    <recommendedName>
        <fullName evidence="3">Acetone carboxylase</fullName>
    </recommendedName>
</protein>
<organism evidence="1 2">
    <name type="scientific">Microbacterium mitrae</name>
    <dbReference type="NCBI Taxonomy" id="664640"/>
    <lineage>
        <taxon>Bacteria</taxon>
        <taxon>Bacillati</taxon>
        <taxon>Actinomycetota</taxon>
        <taxon>Actinomycetes</taxon>
        <taxon>Micrococcales</taxon>
        <taxon>Microbacteriaceae</taxon>
        <taxon>Microbacterium</taxon>
    </lineage>
</organism>
<evidence type="ECO:0000313" key="1">
    <source>
        <dbReference type="EMBL" id="TXK05622.1"/>
    </source>
</evidence>
<dbReference type="AlphaFoldDB" id="A0A5C8HQS6"/>
<dbReference type="Proteomes" id="UP000321196">
    <property type="component" value="Unassembled WGS sequence"/>
</dbReference>
<keyword evidence="2" id="KW-1185">Reference proteome</keyword>
<comment type="caution">
    <text evidence="1">The sequence shown here is derived from an EMBL/GenBank/DDBJ whole genome shotgun (WGS) entry which is preliminary data.</text>
</comment>
<dbReference type="EMBL" id="VRSW01000001">
    <property type="protein sequence ID" value="TXK05622.1"/>
    <property type="molecule type" value="Genomic_DNA"/>
</dbReference>
<proteinExistence type="predicted"/>
<evidence type="ECO:0008006" key="3">
    <source>
        <dbReference type="Google" id="ProtNLM"/>
    </source>
</evidence>
<name>A0A5C8HQS6_9MICO</name>
<sequence>MIGFTPPADSCSRAGCNQKATVRLEWSNPRIHRDGRTKTWLACDDHAAYLEEFLRARNFPVSTAPHDAKGPVDE</sequence>
<accession>A0A5C8HQS6</accession>
<gene>
    <name evidence="1" type="ORF">FVP60_01095</name>
</gene>